<comment type="caution">
    <text evidence="2">The sequence shown here is derived from an EMBL/GenBank/DDBJ whole genome shotgun (WGS) entry which is preliminary data.</text>
</comment>
<proteinExistence type="predicted"/>
<accession>A0A4R0PZB8</accession>
<dbReference type="AlphaFoldDB" id="A0A4R0PZB8"/>
<feature type="domain" description="HipA-like kinase" evidence="1">
    <location>
        <begin position="34"/>
        <end position="170"/>
    </location>
</feature>
<sequence>MLKVYKALSFQGVVKGSKTAPWLVLVNADGEVKPYVIKLFDREKHFEGDALSREVMGNVLAGQFGLDVPHCALIDINGSSFESSILNGKALERFNSLQIKIAFGTEYLYPHFCFFDGILHSRAVMDNIKIPSLFAFDIMIRNTDRSFKRPNLLIHSGLTYLIDFESSFQFRKDPLGDVLIRTKTHTYYYMHVFHRLLKDLDIDKKSIVFDDFIMKLGATEFSFLSPYLNQLTGFGFVIQEYHQAVDYLEAIKQNRFRFDTALKSLLDE</sequence>
<evidence type="ECO:0000259" key="1">
    <source>
        <dbReference type="Pfam" id="PF20613"/>
    </source>
</evidence>
<dbReference type="InterPro" id="IPR046748">
    <property type="entry name" value="HipA_2"/>
</dbReference>
<evidence type="ECO:0000313" key="3">
    <source>
        <dbReference type="Proteomes" id="UP000293925"/>
    </source>
</evidence>
<organism evidence="2 3">
    <name type="scientific">Pedobacter psychrodurus</name>
    <dbReference type="NCBI Taxonomy" id="2530456"/>
    <lineage>
        <taxon>Bacteria</taxon>
        <taxon>Pseudomonadati</taxon>
        <taxon>Bacteroidota</taxon>
        <taxon>Sphingobacteriia</taxon>
        <taxon>Sphingobacteriales</taxon>
        <taxon>Sphingobacteriaceae</taxon>
        <taxon>Pedobacter</taxon>
    </lineage>
</organism>
<dbReference type="OrthoDB" id="1339734at2"/>
<dbReference type="EMBL" id="SJSO01000003">
    <property type="protein sequence ID" value="TCD28581.1"/>
    <property type="molecule type" value="Genomic_DNA"/>
</dbReference>
<dbReference type="RefSeq" id="WP_131527572.1">
    <property type="nucleotide sequence ID" value="NZ_SJSO01000003.1"/>
</dbReference>
<evidence type="ECO:0000313" key="2">
    <source>
        <dbReference type="EMBL" id="TCD28581.1"/>
    </source>
</evidence>
<keyword evidence="3" id="KW-1185">Reference proteome</keyword>
<dbReference type="Pfam" id="PF20613">
    <property type="entry name" value="HipA_2"/>
    <property type="match status" value="1"/>
</dbReference>
<protein>
    <recommendedName>
        <fullName evidence="1">HipA-like kinase domain-containing protein</fullName>
    </recommendedName>
</protein>
<reference evidence="2 3" key="1">
    <citation type="submission" date="2019-02" db="EMBL/GenBank/DDBJ databases">
        <title>Pedobacter sp. RP-3-21 sp. nov., isolated from Arctic soil.</title>
        <authorList>
            <person name="Dahal R.H."/>
        </authorList>
    </citation>
    <scope>NUCLEOTIDE SEQUENCE [LARGE SCALE GENOMIC DNA]</scope>
    <source>
        <strain evidence="2 3">RP-3-21</strain>
    </source>
</reference>
<name>A0A4R0PZB8_9SPHI</name>
<gene>
    <name evidence="2" type="ORF">EZ456_04105</name>
</gene>
<dbReference type="Proteomes" id="UP000293925">
    <property type="component" value="Unassembled WGS sequence"/>
</dbReference>